<evidence type="ECO:0000259" key="7">
    <source>
        <dbReference type="PROSITE" id="PS50850"/>
    </source>
</evidence>
<feature type="region of interest" description="Disordered" evidence="5">
    <location>
        <begin position="1"/>
        <end position="73"/>
    </location>
</feature>
<evidence type="ECO:0000256" key="3">
    <source>
        <dbReference type="ARBA" id="ARBA00022989"/>
    </source>
</evidence>
<name>A0A8H4REA0_9HELO</name>
<dbReference type="Proteomes" id="UP000566819">
    <property type="component" value="Unassembled WGS sequence"/>
</dbReference>
<evidence type="ECO:0000256" key="1">
    <source>
        <dbReference type="ARBA" id="ARBA00004141"/>
    </source>
</evidence>
<feature type="transmembrane region" description="Helical" evidence="6">
    <location>
        <begin position="175"/>
        <end position="193"/>
    </location>
</feature>
<comment type="subcellular location">
    <subcellularLocation>
        <location evidence="1">Membrane</location>
        <topology evidence="1">Multi-pass membrane protein</topology>
    </subcellularLocation>
</comment>
<keyword evidence="3 6" id="KW-1133">Transmembrane helix</keyword>
<dbReference type="OrthoDB" id="5215911at2759"/>
<dbReference type="GO" id="GO:0005886">
    <property type="term" value="C:plasma membrane"/>
    <property type="evidence" value="ECO:0007669"/>
    <property type="project" value="TreeGrafter"/>
</dbReference>
<dbReference type="SUPFAM" id="SSF103473">
    <property type="entry name" value="MFS general substrate transporter"/>
    <property type="match status" value="1"/>
</dbReference>
<reference evidence="8 9" key="1">
    <citation type="submission" date="2020-03" db="EMBL/GenBank/DDBJ databases">
        <title>Draft Genome Sequence of Cudoniella acicularis.</title>
        <authorList>
            <person name="Buettner E."/>
            <person name="Kellner H."/>
        </authorList>
    </citation>
    <scope>NUCLEOTIDE SEQUENCE [LARGE SCALE GENOMIC DNA]</scope>
    <source>
        <strain evidence="8 9">DSM 108380</strain>
    </source>
</reference>
<dbReference type="Pfam" id="PF07690">
    <property type="entry name" value="MFS_1"/>
    <property type="match status" value="1"/>
</dbReference>
<feature type="domain" description="Major facilitator superfamily (MFS) profile" evidence="7">
    <location>
        <begin position="106"/>
        <end position="250"/>
    </location>
</feature>
<comment type="caution">
    <text evidence="8">The sequence shown here is derived from an EMBL/GenBank/DDBJ whole genome shotgun (WGS) entry which is preliminary data.</text>
</comment>
<evidence type="ECO:0000256" key="6">
    <source>
        <dbReference type="SAM" id="Phobius"/>
    </source>
</evidence>
<feature type="transmembrane region" description="Helical" evidence="6">
    <location>
        <begin position="107"/>
        <end position="127"/>
    </location>
</feature>
<evidence type="ECO:0000256" key="4">
    <source>
        <dbReference type="ARBA" id="ARBA00023136"/>
    </source>
</evidence>
<dbReference type="AlphaFoldDB" id="A0A8H4REA0"/>
<organism evidence="8 9">
    <name type="scientific">Cudoniella acicularis</name>
    <dbReference type="NCBI Taxonomy" id="354080"/>
    <lineage>
        <taxon>Eukaryota</taxon>
        <taxon>Fungi</taxon>
        <taxon>Dikarya</taxon>
        <taxon>Ascomycota</taxon>
        <taxon>Pezizomycotina</taxon>
        <taxon>Leotiomycetes</taxon>
        <taxon>Helotiales</taxon>
        <taxon>Tricladiaceae</taxon>
        <taxon>Cudoniella</taxon>
    </lineage>
</organism>
<evidence type="ECO:0000256" key="2">
    <source>
        <dbReference type="ARBA" id="ARBA00022692"/>
    </source>
</evidence>
<keyword evidence="2 6" id="KW-0812">Transmembrane</keyword>
<sequence length="250" mass="27346">MFPFFSRRARTGPATPATPTSTTSSKRVAARNAQAAAEEGTLNSYEMDSSDSNSSSRRYSDESLPPGTVRLEDAGVSAGRGNGHLILQPHPSEDPNDPLNWSKKRKFVNFAIICYYSLMIFVILDIGGVAWQNYIDELDMTDDELNITYAVNCAGLAVGCIFFIPFSLKYGRRPVYIVSTVITFAMSIWQAALHSYGEMVATQLISGLSGAVSETLVQLTVIDMFFVHQRATMNGIYLMMVAIGGLSLPD</sequence>
<dbReference type="InterPro" id="IPR011701">
    <property type="entry name" value="MFS"/>
</dbReference>
<dbReference type="PROSITE" id="PS50850">
    <property type="entry name" value="MFS"/>
    <property type="match status" value="1"/>
</dbReference>
<evidence type="ECO:0000256" key="5">
    <source>
        <dbReference type="SAM" id="MobiDB-lite"/>
    </source>
</evidence>
<keyword evidence="9" id="KW-1185">Reference proteome</keyword>
<dbReference type="InterPro" id="IPR036259">
    <property type="entry name" value="MFS_trans_sf"/>
</dbReference>
<gene>
    <name evidence="8" type="ORF">G7Y89_g10461</name>
</gene>
<feature type="transmembrane region" description="Helical" evidence="6">
    <location>
        <begin position="231"/>
        <end position="248"/>
    </location>
</feature>
<dbReference type="EMBL" id="JAAMPI010000926">
    <property type="protein sequence ID" value="KAF4627691.1"/>
    <property type="molecule type" value="Genomic_DNA"/>
</dbReference>
<dbReference type="PANTHER" id="PTHR23502:SF50">
    <property type="entry name" value="TRANSPORTER, PUTATIVE (AFU_ORTHOLOGUE AFUA_5G00430)-RELATED"/>
    <property type="match status" value="1"/>
</dbReference>
<dbReference type="Gene3D" id="1.20.1250.20">
    <property type="entry name" value="MFS general substrate transporter like domains"/>
    <property type="match status" value="1"/>
</dbReference>
<proteinExistence type="predicted"/>
<dbReference type="InterPro" id="IPR020846">
    <property type="entry name" value="MFS_dom"/>
</dbReference>
<accession>A0A8H4REA0</accession>
<protein>
    <recommendedName>
        <fullName evidence="7">Major facilitator superfamily (MFS) profile domain-containing protein</fullName>
    </recommendedName>
</protein>
<feature type="transmembrane region" description="Helical" evidence="6">
    <location>
        <begin position="147"/>
        <end position="168"/>
    </location>
</feature>
<feature type="compositionally biased region" description="Low complexity" evidence="5">
    <location>
        <begin position="11"/>
        <end position="57"/>
    </location>
</feature>
<dbReference type="PANTHER" id="PTHR23502">
    <property type="entry name" value="MAJOR FACILITATOR SUPERFAMILY"/>
    <property type="match status" value="1"/>
</dbReference>
<keyword evidence="4 6" id="KW-0472">Membrane</keyword>
<evidence type="ECO:0000313" key="8">
    <source>
        <dbReference type="EMBL" id="KAF4627691.1"/>
    </source>
</evidence>
<dbReference type="GO" id="GO:0022857">
    <property type="term" value="F:transmembrane transporter activity"/>
    <property type="evidence" value="ECO:0007669"/>
    <property type="project" value="InterPro"/>
</dbReference>
<evidence type="ECO:0000313" key="9">
    <source>
        <dbReference type="Proteomes" id="UP000566819"/>
    </source>
</evidence>